<keyword evidence="8" id="KW-1185">Reference proteome</keyword>
<keyword evidence="2" id="KW-1064">Adaptive immunity</keyword>
<evidence type="ECO:0000256" key="2">
    <source>
        <dbReference type="ARBA" id="ARBA00023130"/>
    </source>
</evidence>
<dbReference type="PROSITE" id="PS50835">
    <property type="entry name" value="IG_LIKE"/>
    <property type="match status" value="1"/>
</dbReference>
<keyword evidence="5" id="KW-1279">T cell receptor</keyword>
<dbReference type="Gene3D" id="2.60.40.10">
    <property type="entry name" value="Immunoglobulins"/>
    <property type="match status" value="1"/>
</dbReference>
<evidence type="ECO:0000256" key="4">
    <source>
        <dbReference type="ARBA" id="ARBA00023319"/>
    </source>
</evidence>
<evidence type="ECO:0000256" key="1">
    <source>
        <dbReference type="ARBA" id="ARBA00022729"/>
    </source>
</evidence>
<dbReference type="Pfam" id="PF07686">
    <property type="entry name" value="V-set"/>
    <property type="match status" value="1"/>
</dbReference>
<dbReference type="PANTHER" id="PTHR19367">
    <property type="entry name" value="T-CELL RECEPTOR ALPHA CHAIN V REGION"/>
    <property type="match status" value="1"/>
</dbReference>
<accession>A0A8D2L8M5</accession>
<dbReference type="InterPro" id="IPR003599">
    <property type="entry name" value="Ig_sub"/>
</dbReference>
<name>A0A8D2L8M5_VARKO</name>
<protein>
    <recommendedName>
        <fullName evidence="6">Ig-like domain-containing protein</fullName>
    </recommendedName>
</protein>
<sequence length="123" mass="13768">LGTTMFSSVLRNPTLMLMFSQTDSVTQSPSQKIIQEGQDVTLDCSFTTSDSDPYLYWYRQEVNKAPQMILHARKDNAKKNRFVSGKFSTVLFLNNKTVPLTVEGASLQDGAAYYCALSSLVRI</sequence>
<dbReference type="PANTHER" id="PTHR19367:SF18">
    <property type="entry name" value="T CELL RECEPTOR ALPHA VARIABLE 16"/>
    <property type="match status" value="1"/>
</dbReference>
<dbReference type="InterPro" id="IPR013106">
    <property type="entry name" value="Ig_V-set"/>
</dbReference>
<dbReference type="SMART" id="SM00409">
    <property type="entry name" value="IG"/>
    <property type="match status" value="1"/>
</dbReference>
<dbReference type="InterPro" id="IPR013783">
    <property type="entry name" value="Ig-like_fold"/>
</dbReference>
<feature type="domain" description="Ig-like" evidence="6">
    <location>
        <begin position="13"/>
        <end position="123"/>
    </location>
</feature>
<evidence type="ECO:0000313" key="7">
    <source>
        <dbReference type="Ensembl" id="ENSVKKP00000018276.1"/>
    </source>
</evidence>
<evidence type="ECO:0000256" key="3">
    <source>
        <dbReference type="ARBA" id="ARBA00023170"/>
    </source>
</evidence>
<evidence type="ECO:0000256" key="5">
    <source>
        <dbReference type="ARBA" id="ARBA00043266"/>
    </source>
</evidence>
<keyword evidence="3" id="KW-0675">Receptor</keyword>
<dbReference type="GO" id="GO:0002250">
    <property type="term" value="P:adaptive immune response"/>
    <property type="evidence" value="ECO:0007669"/>
    <property type="project" value="UniProtKB-KW"/>
</dbReference>
<dbReference type="OMA" id="QPPQHIL"/>
<keyword evidence="4" id="KW-0393">Immunoglobulin domain</keyword>
<dbReference type="InterPro" id="IPR036179">
    <property type="entry name" value="Ig-like_dom_sf"/>
</dbReference>
<evidence type="ECO:0000313" key="8">
    <source>
        <dbReference type="Proteomes" id="UP000694545"/>
    </source>
</evidence>
<dbReference type="SUPFAM" id="SSF48726">
    <property type="entry name" value="Immunoglobulin"/>
    <property type="match status" value="1"/>
</dbReference>
<dbReference type="AlphaFoldDB" id="A0A8D2L8M5"/>
<dbReference type="SMART" id="SM00406">
    <property type="entry name" value="IGv"/>
    <property type="match status" value="1"/>
</dbReference>
<keyword evidence="1" id="KW-0732">Signal</keyword>
<dbReference type="InterPro" id="IPR007110">
    <property type="entry name" value="Ig-like_dom"/>
</dbReference>
<dbReference type="Ensembl" id="ENSVKKT00000018738.1">
    <property type="protein sequence ID" value="ENSVKKP00000018276.1"/>
    <property type="gene ID" value="ENSVKKG00000012456.1"/>
</dbReference>
<organism evidence="7 8">
    <name type="scientific">Varanus komodoensis</name>
    <name type="common">Komodo dragon</name>
    <dbReference type="NCBI Taxonomy" id="61221"/>
    <lineage>
        <taxon>Eukaryota</taxon>
        <taxon>Metazoa</taxon>
        <taxon>Chordata</taxon>
        <taxon>Craniata</taxon>
        <taxon>Vertebrata</taxon>
        <taxon>Euteleostomi</taxon>
        <taxon>Lepidosauria</taxon>
        <taxon>Squamata</taxon>
        <taxon>Bifurcata</taxon>
        <taxon>Unidentata</taxon>
        <taxon>Episquamata</taxon>
        <taxon>Toxicofera</taxon>
        <taxon>Anguimorpha</taxon>
        <taxon>Paleoanguimorpha</taxon>
        <taxon>Varanoidea</taxon>
        <taxon>Varanidae</taxon>
        <taxon>Varanus</taxon>
    </lineage>
</organism>
<proteinExistence type="predicted"/>
<dbReference type="Proteomes" id="UP000694545">
    <property type="component" value="Unplaced"/>
</dbReference>
<evidence type="ECO:0000259" key="6">
    <source>
        <dbReference type="PROSITE" id="PS50835"/>
    </source>
</evidence>
<reference evidence="7" key="1">
    <citation type="submission" date="2025-08" db="UniProtKB">
        <authorList>
            <consortium name="Ensembl"/>
        </authorList>
    </citation>
    <scope>IDENTIFICATION</scope>
</reference>
<reference evidence="7" key="2">
    <citation type="submission" date="2025-09" db="UniProtKB">
        <authorList>
            <consortium name="Ensembl"/>
        </authorList>
    </citation>
    <scope>IDENTIFICATION</scope>
</reference>
<keyword evidence="5" id="KW-0391">Immunity</keyword>
<dbReference type="InterPro" id="IPR051287">
    <property type="entry name" value="TCR_variable_region"/>
</dbReference>
<dbReference type="GO" id="GO:0042101">
    <property type="term" value="C:T cell receptor complex"/>
    <property type="evidence" value="ECO:0007669"/>
    <property type="project" value="UniProtKB-KW"/>
</dbReference>